<dbReference type="eggNOG" id="ENOG5032S1P">
    <property type="taxonomic scope" value="Bacteria"/>
</dbReference>
<dbReference type="InterPro" id="IPR025324">
    <property type="entry name" value="DUF4230"/>
</dbReference>
<dbReference type="RefSeq" id="WP_007573857.1">
    <property type="nucleotide sequence ID" value="NZ_BPTS01000001.1"/>
</dbReference>
<dbReference type="EMBL" id="GL945017">
    <property type="protein sequence ID" value="EGN56639.1"/>
    <property type="molecule type" value="Genomic_DNA"/>
</dbReference>
<dbReference type="STRING" id="688246.Premu_1210"/>
<evidence type="ECO:0000256" key="1">
    <source>
        <dbReference type="SAM" id="Phobius"/>
    </source>
</evidence>
<dbReference type="Pfam" id="PF14014">
    <property type="entry name" value="DUF4230"/>
    <property type="match status" value="1"/>
</dbReference>
<keyword evidence="3" id="KW-1185">Reference proteome</keyword>
<evidence type="ECO:0000313" key="2">
    <source>
        <dbReference type="EMBL" id="EGN56639.1"/>
    </source>
</evidence>
<dbReference type="HOGENOM" id="CLU_102841_0_0_10"/>
<dbReference type="Proteomes" id="UP000002772">
    <property type="component" value="Unassembled WGS sequence"/>
</dbReference>
<feature type="transmembrane region" description="Helical" evidence="1">
    <location>
        <begin position="6"/>
        <end position="27"/>
    </location>
</feature>
<accession>F8N961</accession>
<evidence type="ECO:0008006" key="4">
    <source>
        <dbReference type="Google" id="ProtNLM"/>
    </source>
</evidence>
<dbReference type="OrthoDB" id="1079857at2"/>
<organism evidence="2 3">
    <name type="scientific">Hallella multisaccharivorax DSM 17128</name>
    <dbReference type="NCBI Taxonomy" id="688246"/>
    <lineage>
        <taxon>Bacteria</taxon>
        <taxon>Pseudomonadati</taxon>
        <taxon>Bacteroidota</taxon>
        <taxon>Bacteroidia</taxon>
        <taxon>Bacteroidales</taxon>
        <taxon>Prevotellaceae</taxon>
        <taxon>Hallella</taxon>
    </lineage>
</organism>
<keyword evidence="1" id="KW-1133">Transmembrane helix</keyword>
<proteinExistence type="predicted"/>
<evidence type="ECO:0000313" key="3">
    <source>
        <dbReference type="Proteomes" id="UP000002772"/>
    </source>
</evidence>
<sequence length="193" mass="21970">MRKKSIVATTAIVSAVLVLVLILAFFLHRKPLISIGNSGQISPTPVEIVHIKDIGQWEFLTISDEEIVDTVRHGLFGDYELSRIYYGTLRLGADLSRAKKDFITTDHDTIIVKLPPIQLLDERFIDEARTRSFIEDGSWTEADRAALTRKAIRRMRQRCLTTDNIRKAETNAQQQVSTLLHTMGYQHVKVIVK</sequence>
<gene>
    <name evidence="2" type="ORF">Premu_1210</name>
</gene>
<dbReference type="AlphaFoldDB" id="F8N961"/>
<reference evidence="3" key="1">
    <citation type="journal article" date="2011" name="Stand. Genomic Sci.">
        <title>Non-contiguous finished genome sequence of the opportunistic oral pathogen Prevotella multisaccharivorax type strain (PPPA20).</title>
        <authorList>
            <person name="Pati A."/>
            <person name="Gronow S."/>
            <person name="Lu M."/>
            <person name="Lapidus A."/>
            <person name="Nolan M."/>
            <person name="Lucas S."/>
            <person name="Hammon N."/>
            <person name="Deshpande S."/>
            <person name="Cheng J.F."/>
            <person name="Tapia R."/>
            <person name="Han C."/>
            <person name="Goodwin L."/>
            <person name="Pitluck S."/>
            <person name="Liolios K."/>
            <person name="Pagani I."/>
            <person name="Mavromatis K."/>
            <person name="Mikhailova N."/>
            <person name="Huntemann M."/>
            <person name="Chen A."/>
            <person name="Palaniappan K."/>
            <person name="Land M."/>
            <person name="Hauser L."/>
            <person name="Detter J.C."/>
            <person name="Brambilla E.M."/>
            <person name="Rohde M."/>
            <person name="Goker M."/>
            <person name="Woyke T."/>
            <person name="Bristow J."/>
            <person name="Eisen J.A."/>
            <person name="Markowitz V."/>
            <person name="Hugenholtz P."/>
            <person name="Kyrpides N.C."/>
            <person name="Klenk H.P."/>
            <person name="Ivanova N."/>
        </authorList>
    </citation>
    <scope>NUCLEOTIDE SEQUENCE [LARGE SCALE GENOMIC DNA]</scope>
    <source>
        <strain evidence="3">DSM 17128</strain>
    </source>
</reference>
<protein>
    <recommendedName>
        <fullName evidence="4">DUF4230 domain-containing protein</fullName>
    </recommendedName>
</protein>
<keyword evidence="1" id="KW-0472">Membrane</keyword>
<keyword evidence="1" id="KW-0812">Transmembrane</keyword>
<name>F8N961_9BACT</name>